<evidence type="ECO:0000259" key="4">
    <source>
        <dbReference type="Pfam" id="PF00296"/>
    </source>
</evidence>
<sequence>MTLIARQPDPVTGEPTPTAQRFREVVDHARLAEELGFDGFGVGERHERPFLSSAPAVWLSHLAALTTEIRLFTTVATLALVDPVRAFEDYATLDHLSDGRLELMIGKGNGSAQRDLFAVTEDDQWARNAESFEVFSRLWADNRISADTRFRPALRDVEVWPEPLQRPLRIWHGSATSTASVELAVAHGDPIFSANVTHRVEPYAALVRHYREQWAAAGRDPAHAAVGAGTAGLLVAPRSQDAVAAFAPAFAHYLAAHRQSGVVPAFATLDEFVTDSSALIGSPQQVIDKLHRYHEQLGHSVVHVPAEPGAVDPAAHRESMALFASDVVPRLGDLPDPPWGWGSPDAQLSATHPKEVALS</sequence>
<evidence type="ECO:0000256" key="3">
    <source>
        <dbReference type="SAM" id="MobiDB-lite"/>
    </source>
</evidence>
<dbReference type="Gene3D" id="3.20.20.30">
    <property type="entry name" value="Luciferase-like domain"/>
    <property type="match status" value="1"/>
</dbReference>
<dbReference type="PANTHER" id="PTHR30137">
    <property type="entry name" value="LUCIFERASE-LIKE MONOOXYGENASE"/>
    <property type="match status" value="1"/>
</dbReference>
<evidence type="ECO:0000256" key="1">
    <source>
        <dbReference type="ARBA" id="ARBA00023002"/>
    </source>
</evidence>
<keyword evidence="1" id="KW-0560">Oxidoreductase</keyword>
<feature type="region of interest" description="Disordered" evidence="3">
    <location>
        <begin position="336"/>
        <end position="359"/>
    </location>
</feature>
<dbReference type="AlphaFoldDB" id="A0A840F936"/>
<dbReference type="GO" id="GO:0005829">
    <property type="term" value="C:cytosol"/>
    <property type="evidence" value="ECO:0007669"/>
    <property type="project" value="TreeGrafter"/>
</dbReference>
<name>A0A840F936_9ACTN</name>
<reference evidence="5 6" key="1">
    <citation type="submission" date="2020-08" db="EMBL/GenBank/DDBJ databases">
        <title>Sequencing the genomes of 1000 actinobacteria strains.</title>
        <authorList>
            <person name="Klenk H.-P."/>
        </authorList>
    </citation>
    <scope>NUCLEOTIDE SEQUENCE [LARGE SCALE GENOMIC DNA]</scope>
    <source>
        <strain evidence="5 6">DSM 45298</strain>
    </source>
</reference>
<dbReference type="InterPro" id="IPR050766">
    <property type="entry name" value="Bact_Lucif_Oxidored"/>
</dbReference>
<dbReference type="Pfam" id="PF00296">
    <property type="entry name" value="Bac_luciferase"/>
    <property type="match status" value="1"/>
</dbReference>
<dbReference type="InterPro" id="IPR011251">
    <property type="entry name" value="Luciferase-like_dom"/>
</dbReference>
<dbReference type="GO" id="GO:0016705">
    <property type="term" value="F:oxidoreductase activity, acting on paired donors, with incorporation or reduction of molecular oxygen"/>
    <property type="evidence" value="ECO:0007669"/>
    <property type="project" value="InterPro"/>
</dbReference>
<protein>
    <submittedName>
        <fullName evidence="5">Alkanesulfonate monooxygenase SsuD/methylene tetrahydromethanopterin reductase-like flavin-dependent oxidoreductase (Luciferase family)</fullName>
    </submittedName>
</protein>
<dbReference type="Proteomes" id="UP000551501">
    <property type="component" value="Unassembled WGS sequence"/>
</dbReference>
<keyword evidence="2 5" id="KW-0503">Monooxygenase</keyword>
<keyword evidence="6" id="KW-1185">Reference proteome</keyword>
<comment type="caution">
    <text evidence="5">The sequence shown here is derived from an EMBL/GenBank/DDBJ whole genome shotgun (WGS) entry which is preliminary data.</text>
</comment>
<gene>
    <name evidence="5" type="ORF">BKA16_003222</name>
</gene>
<dbReference type="SUPFAM" id="SSF51679">
    <property type="entry name" value="Bacterial luciferase-like"/>
    <property type="match status" value="1"/>
</dbReference>
<dbReference type="EMBL" id="JACIFP010000001">
    <property type="protein sequence ID" value="MBB4136670.1"/>
    <property type="molecule type" value="Genomic_DNA"/>
</dbReference>
<organism evidence="5 6">
    <name type="scientific">Gordonia humi</name>
    <dbReference type="NCBI Taxonomy" id="686429"/>
    <lineage>
        <taxon>Bacteria</taxon>
        <taxon>Bacillati</taxon>
        <taxon>Actinomycetota</taxon>
        <taxon>Actinomycetes</taxon>
        <taxon>Mycobacteriales</taxon>
        <taxon>Gordoniaceae</taxon>
        <taxon>Gordonia</taxon>
    </lineage>
</organism>
<dbReference type="GO" id="GO:0004497">
    <property type="term" value="F:monooxygenase activity"/>
    <property type="evidence" value="ECO:0007669"/>
    <property type="project" value="UniProtKB-KW"/>
</dbReference>
<accession>A0A840F936</accession>
<proteinExistence type="predicted"/>
<evidence type="ECO:0000313" key="6">
    <source>
        <dbReference type="Proteomes" id="UP000551501"/>
    </source>
</evidence>
<dbReference type="InterPro" id="IPR036661">
    <property type="entry name" value="Luciferase-like_sf"/>
</dbReference>
<evidence type="ECO:0000256" key="2">
    <source>
        <dbReference type="ARBA" id="ARBA00023033"/>
    </source>
</evidence>
<dbReference type="PANTHER" id="PTHR30137:SF8">
    <property type="entry name" value="BLR5498 PROTEIN"/>
    <property type="match status" value="1"/>
</dbReference>
<feature type="domain" description="Luciferase-like" evidence="4">
    <location>
        <begin position="9"/>
        <end position="298"/>
    </location>
</feature>
<evidence type="ECO:0000313" key="5">
    <source>
        <dbReference type="EMBL" id="MBB4136670.1"/>
    </source>
</evidence>